<dbReference type="KEGG" id="smon:AWR27_08120"/>
<dbReference type="PANTHER" id="PTHR43762:SF1">
    <property type="entry name" value="D-ARABINONO-1,4-LACTONE OXIDASE"/>
    <property type="match status" value="1"/>
</dbReference>
<accession>A0A1P9WV93</accession>
<dbReference type="GO" id="GO:0016899">
    <property type="term" value="F:oxidoreductase activity, acting on the CH-OH group of donors, oxygen as acceptor"/>
    <property type="evidence" value="ECO:0007669"/>
    <property type="project" value="InterPro"/>
</dbReference>
<dbReference type="SUPFAM" id="SSF56176">
    <property type="entry name" value="FAD-binding/transporter-associated domain-like"/>
    <property type="match status" value="1"/>
</dbReference>
<dbReference type="OrthoDB" id="9800184at2"/>
<organism evidence="2 3">
    <name type="scientific">Spirosoma montaniterrae</name>
    <dbReference type="NCBI Taxonomy" id="1178516"/>
    <lineage>
        <taxon>Bacteria</taxon>
        <taxon>Pseudomonadati</taxon>
        <taxon>Bacteroidota</taxon>
        <taxon>Cytophagia</taxon>
        <taxon>Cytophagales</taxon>
        <taxon>Cytophagaceae</taxon>
        <taxon>Spirosoma</taxon>
    </lineage>
</organism>
<keyword evidence="3" id="KW-1185">Reference proteome</keyword>
<dbReference type="InterPro" id="IPR016169">
    <property type="entry name" value="FAD-bd_PCMH_sub2"/>
</dbReference>
<sequence length="538" mass="59013">MSLPNGLEQVSVHSLTNRHQNFTQPLTPGASFKLRIPNGLSSRAAYQQTTANFQWLIQYALDRNLRLRAIGKNWSFTKVGVTNGGMVDTNALMQTFTLTAASVAPAYTNAGKSASNLFFTECGTTVHILEQKLEAIGKSIRASGASNGQTIAGAISTGTHGAAFGFGATQDMVVGIHLVCGPDRHVWLERATYPVVSQSFTDGLGISEVLRDDDLFNAALVSFGSFSFIHGVLLDVEDLFWLKSYSKTSVPYNTLEKAMSECDFSALKAEMNLPDDTDPTAGEAYHFQTIVNPHQIDLTGQNNDRGPFVRVLYKHKAKPDGESVADVRKADFTYGDDTLGLIQTLLDRLRPRMLVPTLVNKLYPMALEHTDGLVGTMREFFAPTNIRGKACSSAIGIDAKDSLRVLAEICALNRESAFPGVMGLRWVKGTQATLGFTKFPITCVLELDGIESNLTNAFLHRVWNRLDALHIPFTMHWGKVNFGLDAARIRRMYGSRVDAWLMARERLLDAPTRAVFTNEFMEQCGLAIVPVPVADPVA</sequence>
<dbReference type="STRING" id="1178516.AWR27_08120"/>
<dbReference type="InterPro" id="IPR036318">
    <property type="entry name" value="FAD-bd_PCMH-like_sf"/>
</dbReference>
<proteinExistence type="predicted"/>
<dbReference type="Pfam" id="PF01565">
    <property type="entry name" value="FAD_binding_4"/>
    <property type="match status" value="1"/>
</dbReference>
<dbReference type="Proteomes" id="UP000187941">
    <property type="component" value="Chromosome"/>
</dbReference>
<dbReference type="PANTHER" id="PTHR43762">
    <property type="entry name" value="L-GULONOLACTONE OXIDASE"/>
    <property type="match status" value="1"/>
</dbReference>
<name>A0A1P9WV93_9BACT</name>
<dbReference type="InterPro" id="IPR006094">
    <property type="entry name" value="Oxid_FAD_bind_N"/>
</dbReference>
<protein>
    <submittedName>
        <fullName evidence="2">FAD-linked oxidase</fullName>
    </submittedName>
</protein>
<dbReference type="RefSeq" id="WP_077130732.1">
    <property type="nucleotide sequence ID" value="NZ_CP014263.1"/>
</dbReference>
<dbReference type="AlphaFoldDB" id="A0A1P9WV93"/>
<feature type="domain" description="FAD linked oxidase N-terminal" evidence="1">
    <location>
        <begin position="48"/>
        <end position="182"/>
    </location>
</feature>
<dbReference type="EMBL" id="CP014263">
    <property type="protein sequence ID" value="AQG79294.1"/>
    <property type="molecule type" value="Genomic_DNA"/>
</dbReference>
<dbReference type="Gene3D" id="3.30.465.10">
    <property type="match status" value="1"/>
</dbReference>
<dbReference type="GO" id="GO:0050660">
    <property type="term" value="F:flavin adenine dinucleotide binding"/>
    <property type="evidence" value="ECO:0007669"/>
    <property type="project" value="InterPro"/>
</dbReference>
<evidence type="ECO:0000313" key="2">
    <source>
        <dbReference type="EMBL" id="AQG79294.1"/>
    </source>
</evidence>
<evidence type="ECO:0000259" key="1">
    <source>
        <dbReference type="Pfam" id="PF01565"/>
    </source>
</evidence>
<reference evidence="2 3" key="1">
    <citation type="submission" date="2016-01" db="EMBL/GenBank/DDBJ databases">
        <authorList>
            <person name="Oliw E.H."/>
        </authorList>
    </citation>
    <scope>NUCLEOTIDE SEQUENCE [LARGE SCALE GENOMIC DNA]</scope>
    <source>
        <strain evidence="2 3">DY10</strain>
    </source>
</reference>
<dbReference type="InterPro" id="IPR010031">
    <property type="entry name" value="FAD_lactone_oxidase-like"/>
</dbReference>
<gene>
    <name evidence="2" type="ORF">AWR27_08120</name>
</gene>
<evidence type="ECO:0000313" key="3">
    <source>
        <dbReference type="Proteomes" id="UP000187941"/>
    </source>
</evidence>